<comment type="catalytic activity">
    <reaction evidence="2">
        <text>2,5-diamino-6-hydroxy-4-(5-phosphoribosylamino)-pyrimidine + H2O = 2,5,6-triamino-4-hydroxypyrimidine + D-ribose 5-phosphate</text>
        <dbReference type="Rhea" id="RHEA:23436"/>
        <dbReference type="ChEBI" id="CHEBI:15377"/>
        <dbReference type="ChEBI" id="CHEBI:58614"/>
        <dbReference type="ChEBI" id="CHEBI:78346"/>
        <dbReference type="ChEBI" id="CHEBI:137796"/>
    </reaction>
</comment>
<dbReference type="Gene3D" id="1.10.357.40">
    <property type="entry name" value="YbiA-like"/>
    <property type="match status" value="1"/>
</dbReference>
<feature type="signal peptide" evidence="3">
    <location>
        <begin position="1"/>
        <end position="23"/>
    </location>
</feature>
<accession>A0A4Q7DLJ1</accession>
<dbReference type="AlphaFoldDB" id="A0A4Q7DLJ1"/>
<protein>
    <submittedName>
        <fullName evidence="5">NADAR family protein</fullName>
    </submittedName>
</protein>
<dbReference type="RefSeq" id="WP_130153157.1">
    <property type="nucleotide sequence ID" value="NZ_SCFB01000001.1"/>
</dbReference>
<evidence type="ECO:0000259" key="4">
    <source>
        <dbReference type="Pfam" id="PF08719"/>
    </source>
</evidence>
<sequence length="450" mass="49842">MRKSLLILYMLFAWCGVIKPICAQSSLHQAIGRNAHGTGSITDIDPFYDSTHFYVPKSFSITDEDLQKQCGKMLLKTLTKIPEKLETLLHAGQLLQQKIYSNPKDPMLVHYLCVTAIIYLNNVFECNLYDYKNKLHFNIGLNTAKDVVGAVTNALRGTSIWADVQKQVDDFKKAYDKNAAAGKWGKVLKTGGAKGVHKITDRIDADDWLRIFGEITAERLGCLPEFFHMENDPTNGWGSNYSPHGFTAPDGTIYKTSEHYFQAHKFVKGTQAFNAVVAASDPGVAKQLATVIHNGITNKISNNWHGIGPGPIDSEGLCPFKPGVYNTQLESLTYKDRVMVRALYYKFTNPANKNIKKKLMDTYPRAFIENTSKAYPEYPDGYWGNDINDVNYAGKPINMLGLMLAALREYLKETDGVTTASSSASYSFQHSHQTSGAAAAAAAAAVADQH</sequence>
<feature type="domain" description="NADAR" evidence="4">
    <location>
        <begin position="226"/>
        <end position="411"/>
    </location>
</feature>
<dbReference type="CDD" id="cd15457">
    <property type="entry name" value="NADAR"/>
    <property type="match status" value="1"/>
</dbReference>
<organism evidence="5 6">
    <name type="scientific">Candidatus Finniella inopinata</name>
    <dbReference type="NCBI Taxonomy" id="1696036"/>
    <lineage>
        <taxon>Bacteria</taxon>
        <taxon>Pseudomonadati</taxon>
        <taxon>Pseudomonadota</taxon>
        <taxon>Alphaproteobacteria</taxon>
        <taxon>Holosporales</taxon>
        <taxon>Candidatus Paracaedibacteraceae</taxon>
        <taxon>Candidatus Finniella</taxon>
    </lineage>
</organism>
<dbReference type="Pfam" id="PF08719">
    <property type="entry name" value="NADAR"/>
    <property type="match status" value="1"/>
</dbReference>
<keyword evidence="3" id="KW-0732">Signal</keyword>
<dbReference type="InterPro" id="IPR012816">
    <property type="entry name" value="NADAR"/>
</dbReference>
<evidence type="ECO:0000313" key="6">
    <source>
        <dbReference type="Proteomes" id="UP000293550"/>
    </source>
</evidence>
<evidence type="ECO:0000256" key="2">
    <source>
        <dbReference type="ARBA" id="ARBA00000751"/>
    </source>
</evidence>
<dbReference type="Proteomes" id="UP000293550">
    <property type="component" value="Unassembled WGS sequence"/>
</dbReference>
<evidence type="ECO:0000313" key="5">
    <source>
        <dbReference type="EMBL" id="RZI47044.1"/>
    </source>
</evidence>
<dbReference type="OrthoDB" id="512700at2"/>
<keyword evidence="6" id="KW-1185">Reference proteome</keyword>
<name>A0A4Q7DLJ1_9PROT</name>
<proteinExistence type="predicted"/>
<dbReference type="EMBL" id="SCFB01000001">
    <property type="protein sequence ID" value="RZI47044.1"/>
    <property type="molecule type" value="Genomic_DNA"/>
</dbReference>
<feature type="chain" id="PRO_5020583200" evidence="3">
    <location>
        <begin position="24"/>
        <end position="450"/>
    </location>
</feature>
<comment type="caution">
    <text evidence="5">The sequence shown here is derived from an EMBL/GenBank/DDBJ whole genome shotgun (WGS) entry which is preliminary data.</text>
</comment>
<comment type="catalytic activity">
    <reaction evidence="1">
        <text>5-amino-6-(5-phospho-D-ribosylamino)uracil + H2O = 5,6-diaminouracil + D-ribose 5-phosphate</text>
        <dbReference type="Rhea" id="RHEA:55020"/>
        <dbReference type="ChEBI" id="CHEBI:15377"/>
        <dbReference type="ChEBI" id="CHEBI:46252"/>
        <dbReference type="ChEBI" id="CHEBI:58453"/>
        <dbReference type="ChEBI" id="CHEBI:78346"/>
    </reaction>
</comment>
<gene>
    <name evidence="5" type="ORF">EQU50_00200</name>
</gene>
<evidence type="ECO:0000256" key="1">
    <source>
        <dbReference type="ARBA" id="ARBA00000022"/>
    </source>
</evidence>
<dbReference type="InterPro" id="IPR037238">
    <property type="entry name" value="YbiA-like_sf"/>
</dbReference>
<evidence type="ECO:0000256" key="3">
    <source>
        <dbReference type="SAM" id="SignalP"/>
    </source>
</evidence>
<reference evidence="5 6" key="1">
    <citation type="submission" date="2018-10" db="EMBL/GenBank/DDBJ databases">
        <title>An updated phylogeny of the Alphaproteobacteria reveals that the parasitic Rickettsiales and Holosporales have independent origins.</title>
        <authorList>
            <person name="Munoz-Gomez S.A."/>
            <person name="Hess S."/>
            <person name="Burger G."/>
            <person name="Lang B.F."/>
            <person name="Susko E."/>
            <person name="Slamovits C.H."/>
            <person name="Roger A.J."/>
        </authorList>
    </citation>
    <scope>NUCLEOTIDE SEQUENCE [LARGE SCALE GENOMIC DNA]</scope>
    <source>
        <strain evidence="5">HOLO01</strain>
    </source>
</reference>
<dbReference type="SUPFAM" id="SSF143990">
    <property type="entry name" value="YbiA-like"/>
    <property type="match status" value="1"/>
</dbReference>